<dbReference type="Pfam" id="PF01554">
    <property type="entry name" value="MatE"/>
    <property type="match status" value="2"/>
</dbReference>
<protein>
    <recommendedName>
        <fullName evidence="3">Multidrug export protein MepA</fullName>
    </recommendedName>
</protein>
<feature type="transmembrane region" description="Helical" evidence="10">
    <location>
        <begin position="138"/>
        <end position="155"/>
    </location>
</feature>
<dbReference type="InterPro" id="IPR051327">
    <property type="entry name" value="MATE_MepA_subfamily"/>
</dbReference>
<keyword evidence="9" id="KW-0046">Antibiotic resistance</keyword>
<evidence type="ECO:0000256" key="1">
    <source>
        <dbReference type="ARBA" id="ARBA00004651"/>
    </source>
</evidence>
<dbReference type="GO" id="GO:0042910">
    <property type="term" value="F:xenobiotic transmembrane transporter activity"/>
    <property type="evidence" value="ECO:0007669"/>
    <property type="project" value="InterPro"/>
</dbReference>
<feature type="transmembrane region" description="Helical" evidence="10">
    <location>
        <begin position="196"/>
        <end position="216"/>
    </location>
</feature>
<evidence type="ECO:0000256" key="4">
    <source>
        <dbReference type="ARBA" id="ARBA00022448"/>
    </source>
</evidence>
<evidence type="ECO:0000256" key="3">
    <source>
        <dbReference type="ARBA" id="ARBA00022106"/>
    </source>
</evidence>
<feature type="transmembrane region" description="Helical" evidence="10">
    <location>
        <begin position="96"/>
        <end position="118"/>
    </location>
</feature>
<dbReference type="InterPro" id="IPR045070">
    <property type="entry name" value="MATE_MepA-like"/>
</dbReference>
<gene>
    <name evidence="11" type="ORF">J0J70_04120</name>
</gene>
<feature type="transmembrane region" description="Helical" evidence="10">
    <location>
        <begin position="359"/>
        <end position="377"/>
    </location>
</feature>
<dbReference type="PANTHER" id="PTHR43823">
    <property type="entry name" value="SPORULATION PROTEIN YKVU"/>
    <property type="match status" value="1"/>
</dbReference>
<reference evidence="11" key="1">
    <citation type="submission" date="2021-03" db="EMBL/GenBank/DDBJ databases">
        <title>Comparative Genomics and Metabolomics in the genus Turicibacter.</title>
        <authorList>
            <person name="Maki J."/>
            <person name="Looft T."/>
        </authorList>
    </citation>
    <scope>NUCLEOTIDE SEQUENCE</scope>
    <source>
        <strain evidence="11">ISU324</strain>
    </source>
</reference>
<keyword evidence="7 10" id="KW-1133">Transmembrane helix</keyword>
<organism evidence="11 12">
    <name type="scientific">Turicibacter bilis</name>
    <dbReference type="NCBI Taxonomy" id="2735723"/>
    <lineage>
        <taxon>Bacteria</taxon>
        <taxon>Bacillati</taxon>
        <taxon>Bacillota</taxon>
        <taxon>Erysipelotrichia</taxon>
        <taxon>Erysipelotrichales</taxon>
        <taxon>Turicibacteraceae</taxon>
        <taxon>Turicibacter</taxon>
    </lineage>
</organism>
<evidence type="ECO:0000256" key="10">
    <source>
        <dbReference type="SAM" id="Phobius"/>
    </source>
</evidence>
<keyword evidence="6 10" id="KW-0812">Transmembrane</keyword>
<dbReference type="RefSeq" id="WP_212724316.1">
    <property type="nucleotide sequence ID" value="NZ_CP071250.1"/>
</dbReference>
<evidence type="ECO:0000313" key="12">
    <source>
        <dbReference type="Proteomes" id="UP001058072"/>
    </source>
</evidence>
<feature type="transmembrane region" description="Helical" evidence="10">
    <location>
        <begin position="320"/>
        <end position="339"/>
    </location>
</feature>
<comment type="similarity">
    <text evidence="2">Belongs to the multi antimicrobial extrusion (MATE) (TC 2.A.66.1) family. MepA subfamily.</text>
</comment>
<feature type="transmembrane region" description="Helical" evidence="10">
    <location>
        <begin position="272"/>
        <end position="294"/>
    </location>
</feature>
<dbReference type="GO" id="GO:0046677">
    <property type="term" value="P:response to antibiotic"/>
    <property type="evidence" value="ECO:0007669"/>
    <property type="project" value="UniProtKB-KW"/>
</dbReference>
<evidence type="ECO:0000256" key="6">
    <source>
        <dbReference type="ARBA" id="ARBA00022692"/>
    </source>
</evidence>
<keyword evidence="8 10" id="KW-0472">Membrane</keyword>
<dbReference type="Proteomes" id="UP001058072">
    <property type="component" value="Chromosome"/>
</dbReference>
<dbReference type="PANTHER" id="PTHR43823:SF3">
    <property type="entry name" value="MULTIDRUG EXPORT PROTEIN MEPA"/>
    <property type="match status" value="1"/>
</dbReference>
<comment type="subcellular location">
    <subcellularLocation>
        <location evidence="1">Cell membrane</location>
        <topology evidence="1">Multi-pass membrane protein</topology>
    </subcellularLocation>
</comment>
<dbReference type="InterPro" id="IPR002528">
    <property type="entry name" value="MATE_fam"/>
</dbReference>
<evidence type="ECO:0000256" key="2">
    <source>
        <dbReference type="ARBA" id="ARBA00008417"/>
    </source>
</evidence>
<evidence type="ECO:0000256" key="5">
    <source>
        <dbReference type="ARBA" id="ARBA00022475"/>
    </source>
</evidence>
<feature type="transmembrane region" description="Helical" evidence="10">
    <location>
        <begin position="389"/>
        <end position="409"/>
    </location>
</feature>
<dbReference type="EMBL" id="CP071250">
    <property type="protein sequence ID" value="UUF09182.1"/>
    <property type="molecule type" value="Genomic_DNA"/>
</dbReference>
<feature type="transmembrane region" description="Helical" evidence="10">
    <location>
        <begin position="415"/>
        <end position="440"/>
    </location>
</feature>
<sequence>MNRQKLLGEEKISKLLMQFSVPAIIGMMVNTLYNIVDRMYIGNIPEVGGLALTGVGITMPIMTIILAFGMLVGIGTSARISLKLGEHKRDEAEQHLGNAFTLILLISILITVLGLTFMKPLLQIFGASQDTEIYASQYMQIIFIGTIFNMLSFGLNHSIRSDGNPKIAMFSMLIGAGTNILLDPIFIFALGLGVRGAAIATVISQIASTIWILYYFTKGKGSIKISRHNVKLKKAVIISIFSIGMSPFAMQIAQSLVQVLANNALKEYGGDLAIGAMTIISSISMIFMMPLFGLNQGSQPIIGYNYGAKKYHRVKDAVKIPVIVATLIVSVGWLLIQFAPELLIRAFSSDESLLEMAKTGLRTFLFMLPVLGFQTISSNYFQSIGQAKVSMFLSLLRQVILLIPCLIVLPRVGGLGLMGVWLAGPVADGLASIITGVVFFGSLRKLKENKVNDCDKETASLHQESPLKV</sequence>
<name>A0A9Q9CR56_9FIRM</name>
<dbReference type="AlphaFoldDB" id="A0A9Q9CR56"/>
<keyword evidence="5" id="KW-1003">Cell membrane</keyword>
<dbReference type="GO" id="GO:0005886">
    <property type="term" value="C:plasma membrane"/>
    <property type="evidence" value="ECO:0007669"/>
    <property type="project" value="UniProtKB-SubCell"/>
</dbReference>
<evidence type="ECO:0000256" key="7">
    <source>
        <dbReference type="ARBA" id="ARBA00022989"/>
    </source>
</evidence>
<feature type="transmembrane region" description="Helical" evidence="10">
    <location>
        <begin position="236"/>
        <end position="260"/>
    </location>
</feature>
<dbReference type="InterPro" id="IPR048279">
    <property type="entry name" value="MdtK-like"/>
</dbReference>
<accession>A0A9Q9CR56</accession>
<dbReference type="NCBIfam" id="TIGR00797">
    <property type="entry name" value="matE"/>
    <property type="match status" value="1"/>
</dbReference>
<feature type="transmembrane region" description="Helical" evidence="10">
    <location>
        <begin position="12"/>
        <end position="36"/>
    </location>
</feature>
<dbReference type="PIRSF" id="PIRSF006603">
    <property type="entry name" value="DinF"/>
    <property type="match status" value="1"/>
</dbReference>
<proteinExistence type="inferred from homology"/>
<evidence type="ECO:0000313" key="11">
    <source>
        <dbReference type="EMBL" id="UUF09182.1"/>
    </source>
</evidence>
<dbReference type="GO" id="GO:0015297">
    <property type="term" value="F:antiporter activity"/>
    <property type="evidence" value="ECO:0007669"/>
    <property type="project" value="InterPro"/>
</dbReference>
<feature type="transmembrane region" description="Helical" evidence="10">
    <location>
        <begin position="48"/>
        <end position="75"/>
    </location>
</feature>
<feature type="transmembrane region" description="Helical" evidence="10">
    <location>
        <begin position="167"/>
        <end position="190"/>
    </location>
</feature>
<keyword evidence="4" id="KW-0813">Transport</keyword>
<evidence type="ECO:0000256" key="8">
    <source>
        <dbReference type="ARBA" id="ARBA00023136"/>
    </source>
</evidence>
<dbReference type="CDD" id="cd13143">
    <property type="entry name" value="MATE_MepA_like"/>
    <property type="match status" value="1"/>
</dbReference>
<evidence type="ECO:0000256" key="9">
    <source>
        <dbReference type="ARBA" id="ARBA00023251"/>
    </source>
</evidence>